<gene>
    <name evidence="12" type="ORF">RMAR00112_LOCUS13732</name>
</gene>
<sequence>MEDDPPSLLILVVDLDPLAWAVIDKSRGKQTGDSVTTYLESVLIFVDSHLLFNERNRVVVIARGIDSCKVLYPSDDPSEEFLVNVDDKPASKPHAVGQLFREHVVKEAKYFFKDNVSKLMEKDPVVGPSSLVISSCISLALCIINRVLKRYSETVAEGDGTKGSGPSVRAGAPETRILCTVAAKDSPSDYVQLMNCAFSAQRLGVVIDAFILSDVDSTFLQQATHIAGGLYMRPEPSVVEQPSAMVNYLIYSFLPANSMRSVLRLPARREVDFRACCFATRRVISQGYTCSVCLSTFSDPREVYELEHADTGRT</sequence>
<dbReference type="InterPro" id="IPR004600">
    <property type="entry name" value="TFIIH_Tfb4/GTF2H3"/>
</dbReference>
<proteinExistence type="inferred from homology"/>
<protein>
    <recommendedName>
        <fullName evidence="13">General transcription factor IIH subunit 3</fullName>
    </recommendedName>
</protein>
<dbReference type="Pfam" id="PF03850">
    <property type="entry name" value="Tfb4"/>
    <property type="match status" value="1"/>
</dbReference>
<evidence type="ECO:0000313" key="12">
    <source>
        <dbReference type="EMBL" id="CAE0045757.1"/>
    </source>
</evidence>
<dbReference type="GO" id="GO:0008270">
    <property type="term" value="F:zinc ion binding"/>
    <property type="evidence" value="ECO:0007669"/>
    <property type="project" value="UniProtKB-KW"/>
</dbReference>
<name>A0A7S3ECV5_9RHOD</name>
<evidence type="ECO:0000256" key="3">
    <source>
        <dbReference type="ARBA" id="ARBA00022723"/>
    </source>
</evidence>
<dbReference type="GO" id="GO:0000439">
    <property type="term" value="C:transcription factor TFIIH core complex"/>
    <property type="evidence" value="ECO:0007669"/>
    <property type="project" value="UniProtKB-UniRule"/>
</dbReference>
<evidence type="ECO:0000256" key="8">
    <source>
        <dbReference type="ARBA" id="ARBA00023163"/>
    </source>
</evidence>
<keyword evidence="4 11" id="KW-0227">DNA damage</keyword>
<dbReference type="AlphaFoldDB" id="A0A7S3ECV5"/>
<dbReference type="GO" id="GO:0006289">
    <property type="term" value="P:nucleotide-excision repair"/>
    <property type="evidence" value="ECO:0007669"/>
    <property type="project" value="UniProtKB-UniRule"/>
</dbReference>
<dbReference type="PANTHER" id="PTHR12831">
    <property type="entry name" value="TRANSCRIPTION INITIATION FACTOR IIH TFIIH , POLYPEPTIDE 3-RELATED"/>
    <property type="match status" value="1"/>
</dbReference>
<keyword evidence="7 11" id="KW-0805">Transcription regulation</keyword>
<dbReference type="Gene3D" id="3.40.50.410">
    <property type="entry name" value="von Willebrand factor, type A domain"/>
    <property type="match status" value="1"/>
</dbReference>
<evidence type="ECO:0000256" key="5">
    <source>
        <dbReference type="ARBA" id="ARBA00022771"/>
    </source>
</evidence>
<dbReference type="PANTHER" id="PTHR12831:SF0">
    <property type="entry name" value="GENERAL TRANSCRIPTION FACTOR IIH SUBUNIT 3"/>
    <property type="match status" value="1"/>
</dbReference>
<evidence type="ECO:0000256" key="6">
    <source>
        <dbReference type="ARBA" id="ARBA00022833"/>
    </source>
</evidence>
<keyword evidence="5 11" id="KW-0863">Zinc-finger</keyword>
<dbReference type="GO" id="GO:0006355">
    <property type="term" value="P:regulation of DNA-templated transcription"/>
    <property type="evidence" value="ECO:0007669"/>
    <property type="project" value="InterPro"/>
</dbReference>
<reference evidence="12" key="1">
    <citation type="submission" date="2021-01" db="EMBL/GenBank/DDBJ databases">
        <authorList>
            <person name="Corre E."/>
            <person name="Pelletier E."/>
            <person name="Niang G."/>
            <person name="Scheremetjew M."/>
            <person name="Finn R."/>
            <person name="Kale V."/>
            <person name="Holt S."/>
            <person name="Cochrane G."/>
            <person name="Meng A."/>
            <person name="Brown T."/>
            <person name="Cohen L."/>
        </authorList>
    </citation>
    <scope>NUCLEOTIDE SEQUENCE</scope>
    <source>
        <strain evidence="12">CCMP 769</strain>
    </source>
</reference>
<keyword evidence="6 11" id="KW-0862">Zinc</keyword>
<evidence type="ECO:0008006" key="13">
    <source>
        <dbReference type="Google" id="ProtNLM"/>
    </source>
</evidence>
<evidence type="ECO:0000256" key="9">
    <source>
        <dbReference type="ARBA" id="ARBA00023204"/>
    </source>
</evidence>
<dbReference type="InterPro" id="IPR036465">
    <property type="entry name" value="vWFA_dom_sf"/>
</dbReference>
<dbReference type="GO" id="GO:0005675">
    <property type="term" value="C:transcription factor TFIIH holo complex"/>
    <property type="evidence" value="ECO:0007669"/>
    <property type="project" value="UniProtKB-UniRule"/>
</dbReference>
<organism evidence="12">
    <name type="scientific">Rhodosorus marinus</name>
    <dbReference type="NCBI Taxonomy" id="101924"/>
    <lineage>
        <taxon>Eukaryota</taxon>
        <taxon>Rhodophyta</taxon>
        <taxon>Stylonematophyceae</taxon>
        <taxon>Stylonematales</taxon>
        <taxon>Stylonemataceae</taxon>
        <taxon>Rhodosorus</taxon>
    </lineage>
</organism>
<keyword evidence="3 11" id="KW-0479">Metal-binding</keyword>
<keyword evidence="9 11" id="KW-0234">DNA repair</keyword>
<evidence type="ECO:0000256" key="2">
    <source>
        <dbReference type="ARBA" id="ARBA00005273"/>
    </source>
</evidence>
<comment type="similarity">
    <text evidence="2 11">Belongs to the TFB4 family.</text>
</comment>
<keyword evidence="10 11" id="KW-0539">Nucleus</keyword>
<evidence type="ECO:0000256" key="4">
    <source>
        <dbReference type="ARBA" id="ARBA00022763"/>
    </source>
</evidence>
<evidence type="ECO:0000256" key="11">
    <source>
        <dbReference type="RuleBase" id="RU368090"/>
    </source>
</evidence>
<keyword evidence="8 11" id="KW-0804">Transcription</keyword>
<evidence type="ECO:0000256" key="7">
    <source>
        <dbReference type="ARBA" id="ARBA00023015"/>
    </source>
</evidence>
<dbReference type="EMBL" id="HBHW01017665">
    <property type="protein sequence ID" value="CAE0045757.1"/>
    <property type="molecule type" value="Transcribed_RNA"/>
</dbReference>
<comment type="subcellular location">
    <subcellularLocation>
        <location evidence="1 11">Nucleus</location>
    </subcellularLocation>
</comment>
<accession>A0A7S3ECV5</accession>
<evidence type="ECO:0000256" key="1">
    <source>
        <dbReference type="ARBA" id="ARBA00004123"/>
    </source>
</evidence>
<evidence type="ECO:0000256" key="10">
    <source>
        <dbReference type="ARBA" id="ARBA00023242"/>
    </source>
</evidence>